<organism evidence="12 13">
    <name type="scientific">Luteococcus peritonei</name>
    <dbReference type="NCBI Taxonomy" id="88874"/>
    <lineage>
        <taxon>Bacteria</taxon>
        <taxon>Bacillati</taxon>
        <taxon>Actinomycetota</taxon>
        <taxon>Actinomycetes</taxon>
        <taxon>Propionibacteriales</taxon>
        <taxon>Propionibacteriaceae</taxon>
        <taxon>Luteococcus</taxon>
    </lineage>
</organism>
<keyword evidence="6 10" id="KW-1133">Transmembrane helix</keyword>
<evidence type="ECO:0000256" key="3">
    <source>
        <dbReference type="ARBA" id="ARBA00022475"/>
    </source>
</evidence>
<evidence type="ECO:0000256" key="6">
    <source>
        <dbReference type="ARBA" id="ARBA00022989"/>
    </source>
</evidence>
<dbReference type="Pfam" id="PF02553">
    <property type="entry name" value="CbiN"/>
    <property type="match status" value="1"/>
</dbReference>
<comment type="function">
    <text evidence="10">Part of the energy-coupling factor (ECF) transporter complex CbiMNOQ involved in cobalt import.</text>
</comment>
<reference evidence="13" key="1">
    <citation type="journal article" date="2019" name="Int. J. Syst. Evol. Microbiol.">
        <title>The Global Catalogue of Microorganisms (GCM) 10K type strain sequencing project: providing services to taxonomists for standard genome sequencing and annotation.</title>
        <authorList>
            <consortium name="The Broad Institute Genomics Platform"/>
            <consortium name="The Broad Institute Genome Sequencing Center for Infectious Disease"/>
            <person name="Wu L."/>
            <person name="Ma J."/>
        </authorList>
    </citation>
    <scope>NUCLEOTIDE SEQUENCE [LARGE SCALE GENOMIC DNA]</scope>
    <source>
        <strain evidence="13">CAIM 431</strain>
    </source>
</reference>
<dbReference type="Proteomes" id="UP001597326">
    <property type="component" value="Unassembled WGS sequence"/>
</dbReference>
<dbReference type="PANTHER" id="PTHR38662:SF1">
    <property type="entry name" value="COBALT TRANSPORT PROTEIN CBIN"/>
    <property type="match status" value="1"/>
</dbReference>
<comment type="pathway">
    <text evidence="10">Cofactor biosynthesis; adenosylcobalamin biosynthesis.</text>
</comment>
<evidence type="ECO:0000256" key="7">
    <source>
        <dbReference type="ARBA" id="ARBA00023065"/>
    </source>
</evidence>
<keyword evidence="3 10" id="KW-1003">Cell membrane</keyword>
<keyword evidence="1 10" id="KW-0171">Cobalt transport</keyword>
<feature type="region of interest" description="Disordered" evidence="11">
    <location>
        <begin position="95"/>
        <end position="118"/>
    </location>
</feature>
<evidence type="ECO:0000313" key="13">
    <source>
        <dbReference type="Proteomes" id="UP001597326"/>
    </source>
</evidence>
<evidence type="ECO:0000256" key="11">
    <source>
        <dbReference type="SAM" id="MobiDB-lite"/>
    </source>
</evidence>
<evidence type="ECO:0000256" key="5">
    <source>
        <dbReference type="ARBA" id="ARBA00022692"/>
    </source>
</evidence>
<protein>
    <recommendedName>
        <fullName evidence="10">Cobalt transport protein CbiN</fullName>
    </recommendedName>
    <alternativeName>
        <fullName evidence="10">Energy-coupling factor transporter probable substrate-capture protein CbiN</fullName>
        <shortName evidence="10">ECF transporter S component CbiN</shortName>
    </alternativeName>
</protein>
<sequence>MSERTASRWKVVGLLLAIVAIFALCLALAPKPSGDGESFGGTDAAVTEVLEEQGVEPWFSSVFQPGSSEIESGLFALQAALGGGVLGYALGNLRGRRSARRPAPVVPEQVDDGARERP</sequence>
<dbReference type="InterPro" id="IPR003705">
    <property type="entry name" value="CbiN"/>
</dbReference>
<comment type="subunit">
    <text evidence="10">Forms an energy-coupling factor (ECF) transporter complex composed of an ATP-binding protein (A component, CbiO), a transmembrane protein (T component, CbiQ) and 2 possible substrate-capture proteins (S components, CbiM and CbiN) of unknown stoichimetry.</text>
</comment>
<keyword evidence="13" id="KW-1185">Reference proteome</keyword>
<comment type="similarity">
    <text evidence="10">Belongs to the CbiN family.</text>
</comment>
<keyword evidence="2 10" id="KW-0813">Transport</keyword>
<comment type="caution">
    <text evidence="12">The sequence shown here is derived from an EMBL/GenBank/DDBJ whole genome shotgun (WGS) entry which is preliminary data.</text>
</comment>
<gene>
    <name evidence="10" type="primary">cbiN</name>
    <name evidence="12" type="ORF">ACFSCS_04995</name>
</gene>
<accession>A0ABW4RTN9</accession>
<proteinExistence type="inferred from homology"/>
<name>A0ABW4RTN9_9ACTN</name>
<comment type="subcellular location">
    <subcellularLocation>
        <location evidence="10">Cell membrane</location>
        <topology evidence="10">Multi-pass membrane protein</topology>
    </subcellularLocation>
</comment>
<evidence type="ECO:0000256" key="1">
    <source>
        <dbReference type="ARBA" id="ARBA00022426"/>
    </source>
</evidence>
<evidence type="ECO:0000256" key="9">
    <source>
        <dbReference type="ARBA" id="ARBA00023285"/>
    </source>
</evidence>
<dbReference type="EMBL" id="JBHUFZ010000011">
    <property type="protein sequence ID" value="MFD1889547.1"/>
    <property type="molecule type" value="Genomic_DNA"/>
</dbReference>
<keyword evidence="4 10" id="KW-0169">Cobalamin biosynthesis</keyword>
<comment type="caution">
    <text evidence="10">Lacks conserved residue(s) required for the propagation of feature annotation.</text>
</comment>
<keyword evidence="7 10" id="KW-0406">Ion transport</keyword>
<keyword evidence="9 10" id="KW-0170">Cobalt</keyword>
<feature type="transmembrane region" description="Helical" evidence="10">
    <location>
        <begin position="73"/>
        <end position="91"/>
    </location>
</feature>
<evidence type="ECO:0000256" key="2">
    <source>
        <dbReference type="ARBA" id="ARBA00022448"/>
    </source>
</evidence>
<evidence type="ECO:0000256" key="8">
    <source>
        <dbReference type="ARBA" id="ARBA00023136"/>
    </source>
</evidence>
<keyword evidence="5 10" id="KW-0812">Transmembrane</keyword>
<keyword evidence="8 10" id="KW-0472">Membrane</keyword>
<evidence type="ECO:0000313" key="12">
    <source>
        <dbReference type="EMBL" id="MFD1889547.1"/>
    </source>
</evidence>
<evidence type="ECO:0000256" key="4">
    <source>
        <dbReference type="ARBA" id="ARBA00022573"/>
    </source>
</evidence>
<dbReference type="RefSeq" id="WP_343872582.1">
    <property type="nucleotide sequence ID" value="NZ_BAAAIX010000009.1"/>
</dbReference>
<dbReference type="HAMAP" id="MF_00330">
    <property type="entry name" value="CbiN"/>
    <property type="match status" value="1"/>
</dbReference>
<dbReference type="PANTHER" id="PTHR38662">
    <property type="entry name" value="COBALT TRANSPORT PROTEIN CBIN"/>
    <property type="match status" value="1"/>
</dbReference>
<dbReference type="NCBIfam" id="NF002780">
    <property type="entry name" value="PRK02898.1"/>
    <property type="match status" value="1"/>
</dbReference>
<evidence type="ECO:0000256" key="10">
    <source>
        <dbReference type="HAMAP-Rule" id="MF_00330"/>
    </source>
</evidence>